<proteinExistence type="predicted"/>
<dbReference type="AlphaFoldDB" id="A0A0F9CUK1"/>
<comment type="caution">
    <text evidence="2">The sequence shown here is derived from an EMBL/GenBank/DDBJ whole genome shotgun (WGS) entry which is preliminary data.</text>
</comment>
<organism evidence="2">
    <name type="scientific">marine sediment metagenome</name>
    <dbReference type="NCBI Taxonomy" id="412755"/>
    <lineage>
        <taxon>unclassified sequences</taxon>
        <taxon>metagenomes</taxon>
        <taxon>ecological metagenomes</taxon>
    </lineage>
</organism>
<reference evidence="2" key="1">
    <citation type="journal article" date="2015" name="Nature">
        <title>Complex archaea that bridge the gap between prokaryotes and eukaryotes.</title>
        <authorList>
            <person name="Spang A."/>
            <person name="Saw J.H."/>
            <person name="Jorgensen S.L."/>
            <person name="Zaremba-Niedzwiedzka K."/>
            <person name="Martijn J."/>
            <person name="Lind A.E."/>
            <person name="van Eijk R."/>
            <person name="Schleper C."/>
            <person name="Guy L."/>
            <person name="Ettema T.J."/>
        </authorList>
    </citation>
    <scope>NUCLEOTIDE SEQUENCE</scope>
</reference>
<dbReference type="Pfam" id="PF21805">
    <property type="entry name" value="Imm5_like"/>
    <property type="match status" value="1"/>
</dbReference>
<protein>
    <recommendedName>
        <fullName evidence="1">Imm-5-like domain-containing protein</fullName>
    </recommendedName>
</protein>
<feature type="domain" description="Imm-5-like" evidence="1">
    <location>
        <begin position="54"/>
        <end position="129"/>
    </location>
</feature>
<evidence type="ECO:0000313" key="2">
    <source>
        <dbReference type="EMBL" id="KKL52844.1"/>
    </source>
</evidence>
<evidence type="ECO:0000259" key="1">
    <source>
        <dbReference type="Pfam" id="PF21805"/>
    </source>
</evidence>
<gene>
    <name evidence="2" type="ORF">LCGC14_2281380</name>
</gene>
<sequence>MRKWTTPIKRLGACEDAVEWASQYKTPEKAWINCKRGDWMLWLLGKLAGEPGSDSRKPLVLAACECARLSLPYVKKGDKRPLKAMEVAEQWAKGEGNITLEDVRAAAFYAASYAASAASSAAYSAASSAYSADSAASSAYSAAYSAYSPVRQRTLKQCADIVRKHYPVPPTLPM</sequence>
<dbReference type="InterPro" id="IPR048667">
    <property type="entry name" value="Imm5-like"/>
</dbReference>
<accession>A0A0F9CUK1</accession>
<dbReference type="EMBL" id="LAZR01031748">
    <property type="protein sequence ID" value="KKL52844.1"/>
    <property type="molecule type" value="Genomic_DNA"/>
</dbReference>
<name>A0A0F9CUK1_9ZZZZ</name>